<evidence type="ECO:0000313" key="2">
    <source>
        <dbReference type="EMBL" id="HJB59563.1"/>
    </source>
</evidence>
<dbReference type="Proteomes" id="UP000824211">
    <property type="component" value="Unassembled WGS sequence"/>
</dbReference>
<gene>
    <name evidence="2" type="ORF">H9771_07925</name>
</gene>
<proteinExistence type="predicted"/>
<evidence type="ECO:0008006" key="4">
    <source>
        <dbReference type="Google" id="ProtNLM"/>
    </source>
</evidence>
<accession>A0A9D2S778</accession>
<comment type="caution">
    <text evidence="2">The sequence shown here is derived from an EMBL/GenBank/DDBJ whole genome shotgun (WGS) entry which is preliminary data.</text>
</comment>
<protein>
    <recommendedName>
        <fullName evidence="4">GNAT family acetyltransferase</fullName>
    </recommendedName>
</protein>
<dbReference type="AlphaFoldDB" id="A0A9D2S778"/>
<reference evidence="2" key="1">
    <citation type="journal article" date="2021" name="PeerJ">
        <title>Extensive microbial diversity within the chicken gut microbiome revealed by metagenomics and culture.</title>
        <authorList>
            <person name="Gilroy R."/>
            <person name="Ravi A."/>
            <person name="Getino M."/>
            <person name="Pursley I."/>
            <person name="Horton D.L."/>
            <person name="Alikhan N.F."/>
            <person name="Baker D."/>
            <person name="Gharbi K."/>
            <person name="Hall N."/>
            <person name="Watson M."/>
            <person name="Adriaenssens E.M."/>
            <person name="Foster-Nyarko E."/>
            <person name="Jarju S."/>
            <person name="Secka A."/>
            <person name="Antonio M."/>
            <person name="Oren A."/>
            <person name="Chaudhuri R.R."/>
            <person name="La Ragione R."/>
            <person name="Hildebrand F."/>
            <person name="Pallen M.J."/>
        </authorList>
    </citation>
    <scope>NUCLEOTIDE SEQUENCE</scope>
    <source>
        <strain evidence="2">ChiHjej9B8-13557</strain>
    </source>
</reference>
<reference evidence="2" key="2">
    <citation type="submission" date="2021-04" db="EMBL/GenBank/DDBJ databases">
        <authorList>
            <person name="Gilroy R."/>
        </authorList>
    </citation>
    <scope>NUCLEOTIDE SEQUENCE</scope>
    <source>
        <strain evidence="2">ChiHjej9B8-13557</strain>
    </source>
</reference>
<feature type="region of interest" description="Disordered" evidence="1">
    <location>
        <begin position="100"/>
        <end position="120"/>
    </location>
</feature>
<sequence>MLGLPQLLYFKNKNVYSAAEAEMRYRAAPGKRAGADGKDEAVLTVDIWPGPWTIEFTDPALRMQQVFPLSEEGLAAAAAWVADTYAADPGRWQTAPSILDCEPWTPPAQPAGQAGEEGQG</sequence>
<dbReference type="EMBL" id="DWXX01000142">
    <property type="protein sequence ID" value="HJB59563.1"/>
    <property type="molecule type" value="Genomic_DNA"/>
</dbReference>
<organism evidence="2 3">
    <name type="scientific">Candidatus Faecalibacterium faecipullorum</name>
    <dbReference type="NCBI Taxonomy" id="2838578"/>
    <lineage>
        <taxon>Bacteria</taxon>
        <taxon>Bacillati</taxon>
        <taxon>Bacillota</taxon>
        <taxon>Clostridia</taxon>
        <taxon>Eubacteriales</taxon>
        <taxon>Oscillospiraceae</taxon>
        <taxon>Faecalibacterium</taxon>
    </lineage>
</organism>
<name>A0A9D2S778_9FIRM</name>
<evidence type="ECO:0000313" key="3">
    <source>
        <dbReference type="Proteomes" id="UP000824211"/>
    </source>
</evidence>
<evidence type="ECO:0000256" key="1">
    <source>
        <dbReference type="SAM" id="MobiDB-lite"/>
    </source>
</evidence>